<evidence type="ECO:0000313" key="1">
    <source>
        <dbReference type="EMBL" id="DAF91959.1"/>
    </source>
</evidence>
<accession>A0A8S5UBT5</accession>
<reference evidence="1" key="1">
    <citation type="journal article" date="2021" name="Proc. Natl. Acad. Sci. U.S.A.">
        <title>A Catalog of Tens of Thousands of Viruses from Human Metagenomes Reveals Hidden Associations with Chronic Diseases.</title>
        <authorList>
            <person name="Tisza M.J."/>
            <person name="Buck C.B."/>
        </authorList>
    </citation>
    <scope>NUCLEOTIDE SEQUENCE</scope>
    <source>
        <strain evidence="1">CtZkC8</strain>
    </source>
</reference>
<dbReference type="EMBL" id="BK016062">
    <property type="protein sequence ID" value="DAF91959.1"/>
    <property type="molecule type" value="Genomic_DNA"/>
</dbReference>
<protein>
    <submittedName>
        <fullName evidence="1">Uncharacterized protein</fullName>
    </submittedName>
</protein>
<name>A0A8S5UBT5_9CAUD</name>
<proteinExistence type="predicted"/>
<organism evidence="1">
    <name type="scientific">Podoviridae sp. ctZkC8</name>
    <dbReference type="NCBI Taxonomy" id="2825259"/>
    <lineage>
        <taxon>Viruses</taxon>
        <taxon>Duplodnaviria</taxon>
        <taxon>Heunggongvirae</taxon>
        <taxon>Uroviricota</taxon>
        <taxon>Caudoviricetes</taxon>
    </lineage>
</organism>
<sequence length="47" mass="5381">MSVLDNAMVTGNTVYLRSGRVTTEIVAEELLHTFIYNIKYDNPSLYK</sequence>